<dbReference type="Gene3D" id="1.20.1070.10">
    <property type="entry name" value="Rhodopsin 7-helix transmembrane proteins"/>
    <property type="match status" value="1"/>
</dbReference>
<dbReference type="PANTHER" id="PTHR11334:SF69">
    <property type="entry name" value="G-PROTEIN COUPLED RECEPTORS FAMILY 1 PROFILE DOMAIN-CONTAINING PROTEIN"/>
    <property type="match status" value="1"/>
</dbReference>
<dbReference type="InterPro" id="IPR000276">
    <property type="entry name" value="GPCR_Rhodpsn"/>
</dbReference>
<organism evidence="11 13">
    <name type="scientific">Willisornis vidua</name>
    <name type="common">Xingu scale-backed antbird</name>
    <dbReference type="NCBI Taxonomy" id="1566151"/>
    <lineage>
        <taxon>Eukaryota</taxon>
        <taxon>Metazoa</taxon>
        <taxon>Chordata</taxon>
        <taxon>Craniata</taxon>
        <taxon>Vertebrata</taxon>
        <taxon>Euteleostomi</taxon>
        <taxon>Archelosauria</taxon>
        <taxon>Archosauria</taxon>
        <taxon>Dinosauria</taxon>
        <taxon>Saurischia</taxon>
        <taxon>Theropoda</taxon>
        <taxon>Coelurosauria</taxon>
        <taxon>Aves</taxon>
        <taxon>Neognathae</taxon>
        <taxon>Neoaves</taxon>
        <taxon>Telluraves</taxon>
        <taxon>Australaves</taxon>
        <taxon>Passeriformes</taxon>
        <taxon>Thamnophilidae</taxon>
        <taxon>Willisornis</taxon>
    </lineage>
</organism>
<dbReference type="Pfam" id="PF00001">
    <property type="entry name" value="7tm_1"/>
    <property type="match status" value="1"/>
</dbReference>
<feature type="transmembrane region" description="Helical" evidence="9">
    <location>
        <begin position="257"/>
        <end position="279"/>
    </location>
</feature>
<evidence type="ECO:0000256" key="9">
    <source>
        <dbReference type="SAM" id="Phobius"/>
    </source>
</evidence>
<proteinExistence type="inferred from homology"/>
<feature type="transmembrane region" description="Helical" evidence="9">
    <location>
        <begin position="101"/>
        <end position="128"/>
    </location>
</feature>
<dbReference type="PROSITE" id="PS50262">
    <property type="entry name" value="G_PROTEIN_RECEP_F1_2"/>
    <property type="match status" value="1"/>
</dbReference>
<comment type="similarity">
    <text evidence="8">Belongs to the G-protein coupled receptor 1 family.</text>
</comment>
<feature type="transmembrane region" description="Helical" evidence="9">
    <location>
        <begin position="333"/>
        <end position="352"/>
    </location>
</feature>
<keyword evidence="7 8" id="KW-0807">Transducer</keyword>
<evidence type="ECO:0000256" key="3">
    <source>
        <dbReference type="ARBA" id="ARBA00022989"/>
    </source>
</evidence>
<evidence type="ECO:0000256" key="8">
    <source>
        <dbReference type="RuleBase" id="RU000688"/>
    </source>
</evidence>
<evidence type="ECO:0000313" key="12">
    <source>
        <dbReference type="EMBL" id="KAJ7424911.1"/>
    </source>
</evidence>
<accession>A0ABQ9DM84</accession>
<evidence type="ECO:0000256" key="2">
    <source>
        <dbReference type="ARBA" id="ARBA00022692"/>
    </source>
</evidence>
<reference evidence="11" key="1">
    <citation type="submission" date="2019-10" db="EMBL/GenBank/DDBJ databases">
        <authorList>
            <person name="Soares A.E.R."/>
            <person name="Aleixo A."/>
            <person name="Schneider P."/>
            <person name="Miyaki C.Y."/>
            <person name="Schneider M.P."/>
            <person name="Mello C."/>
            <person name="Vasconcelos A.T.R."/>
        </authorList>
    </citation>
    <scope>NUCLEOTIDE SEQUENCE</scope>
    <source>
        <tissue evidence="11">Muscle</tissue>
    </source>
</reference>
<dbReference type="Proteomes" id="UP001145742">
    <property type="component" value="Unassembled WGS sequence"/>
</dbReference>
<gene>
    <name evidence="11" type="ORF">WISP_26170</name>
    <name evidence="12" type="ORF">WISP_26173</name>
</gene>
<evidence type="ECO:0000313" key="13">
    <source>
        <dbReference type="Proteomes" id="UP001145742"/>
    </source>
</evidence>
<name>A0ABQ9DM84_9PASS</name>
<evidence type="ECO:0000256" key="4">
    <source>
        <dbReference type="ARBA" id="ARBA00023040"/>
    </source>
</evidence>
<comment type="subcellular location">
    <subcellularLocation>
        <location evidence="1">Membrane</location>
        <topology evidence="1">Multi-pass membrane protein</topology>
    </subcellularLocation>
</comment>
<keyword evidence="13" id="KW-1185">Reference proteome</keyword>
<evidence type="ECO:0000259" key="10">
    <source>
        <dbReference type="PROSITE" id="PS50262"/>
    </source>
</evidence>
<keyword evidence="5 9" id="KW-0472">Membrane</keyword>
<keyword evidence="2 8" id="KW-0812">Transmembrane</keyword>
<dbReference type="EMBL" id="WHWB01032599">
    <property type="protein sequence ID" value="KAJ7424911.1"/>
    <property type="molecule type" value="Genomic_DNA"/>
</dbReference>
<feature type="transmembrane region" description="Helical" evidence="9">
    <location>
        <begin position="149"/>
        <end position="174"/>
    </location>
</feature>
<dbReference type="SUPFAM" id="SSF81321">
    <property type="entry name" value="Family A G protein-coupled receptor-like"/>
    <property type="match status" value="1"/>
</dbReference>
<dbReference type="PANTHER" id="PTHR11334">
    <property type="entry name" value="MAS-RELATED G-PROTEIN COUPLED RECEPTOR"/>
    <property type="match status" value="1"/>
</dbReference>
<feature type="transmembrane region" description="Helical" evidence="9">
    <location>
        <begin position="291"/>
        <end position="313"/>
    </location>
</feature>
<evidence type="ECO:0000256" key="7">
    <source>
        <dbReference type="ARBA" id="ARBA00023224"/>
    </source>
</evidence>
<dbReference type="PRINTS" id="PR00237">
    <property type="entry name" value="GPCRRHODOPSN"/>
</dbReference>
<feature type="transmembrane region" description="Helical" evidence="9">
    <location>
        <begin position="180"/>
        <end position="204"/>
    </location>
</feature>
<dbReference type="PRINTS" id="PR02108">
    <property type="entry name" value="MRGPCRFAMILY"/>
</dbReference>
<sequence length="395" mass="43137">MGCDLWLKVCSPGTRDEAEAQQLVPAAITRAFVLCAQAPVPALFPGAPGGGGGKGERQPPRAGSFTMEETTTANLTLNMSYGSEDLEQYLNYSCSTIRHEMIGFACVCLGVSLCGLVGNGLVVWFLGFHMKQSPFTVYILNLAVADFSMVLLLFLILLALFILLAFCASFLYLAPLYEDFVFGAGLLCHMFDLCSLGLLTALSVERCVSVQFPVWYRCHRPRHLSGIVCGALWALAALCVSLLYVTLTISEHYGEVLSGLVVVFSLILVFLMLISNLFLCSKLCRGSQRRYPGRLFFVVLLNVIIFFAFGIPFCLDVFPNLPSSGELFPEDDISLLLALLDCCLNPVSYILVGSCRRGRFCCSIKVALRRVFEEKTGSEEGSHEPGDTVVGVTSL</sequence>
<evidence type="ECO:0000256" key="5">
    <source>
        <dbReference type="ARBA" id="ARBA00023136"/>
    </source>
</evidence>
<dbReference type="InterPro" id="IPR026234">
    <property type="entry name" value="MRGPCRFAMILY"/>
</dbReference>
<comment type="caution">
    <text evidence="11">The sequence shown here is derived from an EMBL/GenBank/DDBJ whole genome shotgun (WGS) entry which is preliminary data.</text>
</comment>
<keyword evidence="4 8" id="KW-0297">G-protein coupled receptor</keyword>
<feature type="domain" description="G-protein coupled receptors family 1 profile" evidence="10">
    <location>
        <begin position="118"/>
        <end position="349"/>
    </location>
</feature>
<evidence type="ECO:0000256" key="6">
    <source>
        <dbReference type="ARBA" id="ARBA00023170"/>
    </source>
</evidence>
<evidence type="ECO:0000313" key="11">
    <source>
        <dbReference type="EMBL" id="KAJ7424910.1"/>
    </source>
</evidence>
<dbReference type="InterPro" id="IPR017452">
    <property type="entry name" value="GPCR_Rhodpsn_7TM"/>
</dbReference>
<keyword evidence="3 9" id="KW-1133">Transmembrane helix</keyword>
<protein>
    <submittedName>
        <fullName evidence="11">Mas-related G-protein coupled receptor member H-like protein</fullName>
    </submittedName>
</protein>
<dbReference type="PROSITE" id="PS00237">
    <property type="entry name" value="G_PROTEIN_RECEP_F1_1"/>
    <property type="match status" value="1"/>
</dbReference>
<keyword evidence="6 8" id="KW-0675">Receptor</keyword>
<dbReference type="EMBL" id="WHWB01032599">
    <property type="protein sequence ID" value="KAJ7424910.1"/>
    <property type="molecule type" value="Genomic_DNA"/>
</dbReference>
<feature type="transmembrane region" description="Helical" evidence="9">
    <location>
        <begin position="224"/>
        <end position="245"/>
    </location>
</feature>
<evidence type="ECO:0000256" key="1">
    <source>
        <dbReference type="ARBA" id="ARBA00004141"/>
    </source>
</evidence>